<evidence type="ECO:0000256" key="2">
    <source>
        <dbReference type="SAM" id="Coils"/>
    </source>
</evidence>
<name>A0A426U6N6_9CHLR</name>
<dbReference type="PANTHER" id="PTHR31088:SF6">
    <property type="entry name" value="PHAGE SHOCK PROTEIN A"/>
    <property type="match status" value="1"/>
</dbReference>
<proteinExistence type="inferred from homology"/>
<dbReference type="EMBL" id="RSAS01000171">
    <property type="protein sequence ID" value="RRR75657.1"/>
    <property type="molecule type" value="Genomic_DNA"/>
</dbReference>
<dbReference type="Proteomes" id="UP000280307">
    <property type="component" value="Unassembled WGS sequence"/>
</dbReference>
<keyword evidence="2" id="KW-0175">Coiled coil</keyword>
<dbReference type="Pfam" id="PF04012">
    <property type="entry name" value="PspA_IM30"/>
    <property type="match status" value="1"/>
</dbReference>
<sequence length="219" mass="24690">MSILGRIKDLVSANVNSMLDRAEDPEKMANEYLRQLTNELYEVRTGVATAMADEMRLEQRRVAAFGEVGQWQSKAEAALRAGDEELAKAALARRGQAQRLAEQYQQQESAQEEQVNAMQDALVQLETRIAEVKAKKELIIAKKNRAQTQEALQRTAQRMGQVSAIDKLDQLEERVDDQLNKAEAMAKLEQGSLENRFANLQQQAEVDSELAELKRKMGM</sequence>
<feature type="coiled-coil region" evidence="2">
    <location>
        <begin position="87"/>
        <end position="188"/>
    </location>
</feature>
<evidence type="ECO:0000313" key="4">
    <source>
        <dbReference type="Proteomes" id="UP000280307"/>
    </source>
</evidence>
<comment type="caution">
    <text evidence="3">The sequence shown here is derived from an EMBL/GenBank/DDBJ whole genome shotgun (WGS) entry which is preliminary data.</text>
</comment>
<comment type="similarity">
    <text evidence="1">Belongs to the PspA/Vipp/IM30 family.</text>
</comment>
<evidence type="ECO:0000313" key="3">
    <source>
        <dbReference type="EMBL" id="RRR75657.1"/>
    </source>
</evidence>
<evidence type="ECO:0000256" key="1">
    <source>
        <dbReference type="ARBA" id="ARBA00043985"/>
    </source>
</evidence>
<accession>A0A426U6N6</accession>
<dbReference type="AlphaFoldDB" id="A0A426U6N6"/>
<reference evidence="3 4" key="1">
    <citation type="submission" date="2018-12" db="EMBL/GenBank/DDBJ databases">
        <title>Genome Sequence of Candidatus Viridilinea halotolerans isolated from saline sulfide-rich spring.</title>
        <authorList>
            <person name="Grouzdev D.S."/>
            <person name="Burganskaya E.I."/>
            <person name="Krutkina M.S."/>
            <person name="Sukhacheva M.V."/>
            <person name="Gorlenko V.M."/>
        </authorList>
    </citation>
    <scope>NUCLEOTIDE SEQUENCE [LARGE SCALE GENOMIC DNA]</scope>
    <source>
        <strain evidence="3">Chok-6</strain>
    </source>
</reference>
<gene>
    <name evidence="3" type="ORF">EI684_04205</name>
</gene>
<dbReference type="InterPro" id="IPR007157">
    <property type="entry name" value="PspA_VIPP1"/>
</dbReference>
<dbReference type="PANTHER" id="PTHR31088">
    <property type="entry name" value="MEMBRANE-ASSOCIATED PROTEIN VIPP1, CHLOROPLASTIC"/>
    <property type="match status" value="1"/>
</dbReference>
<organism evidence="3 4">
    <name type="scientific">Candidatus Viridilinea halotolerans</name>
    <dbReference type="NCBI Taxonomy" id="2491704"/>
    <lineage>
        <taxon>Bacteria</taxon>
        <taxon>Bacillati</taxon>
        <taxon>Chloroflexota</taxon>
        <taxon>Chloroflexia</taxon>
        <taxon>Chloroflexales</taxon>
        <taxon>Chloroflexineae</taxon>
        <taxon>Oscillochloridaceae</taxon>
        <taxon>Candidatus Viridilinea</taxon>
    </lineage>
</organism>
<protein>
    <submittedName>
        <fullName evidence="3">Phage shock protein A</fullName>
    </submittedName>
</protein>